<comment type="caution">
    <text evidence="2">The sequence shown here is derived from an EMBL/GenBank/DDBJ whole genome shotgun (WGS) entry which is preliminary data.</text>
</comment>
<dbReference type="AlphaFoldDB" id="A0AAW6YNP4"/>
<dbReference type="InterPro" id="IPR017853">
    <property type="entry name" value="GH"/>
</dbReference>
<dbReference type="EMBL" id="JASOPU010000278">
    <property type="protein sequence ID" value="MDK7294211.1"/>
    <property type="molecule type" value="Genomic_DNA"/>
</dbReference>
<name>A0AAW6YNP4_9STRE</name>
<accession>A0AAW6YNP4</accession>
<gene>
    <name evidence="2" type="ORF">QP487_12400</name>
</gene>
<dbReference type="Proteomes" id="UP001237917">
    <property type="component" value="Unassembled WGS sequence"/>
</dbReference>
<organism evidence="2 3">
    <name type="scientific">Streptococcus pasteurianus</name>
    <dbReference type="NCBI Taxonomy" id="197614"/>
    <lineage>
        <taxon>Bacteria</taxon>
        <taxon>Bacillati</taxon>
        <taxon>Bacillota</taxon>
        <taxon>Bacilli</taxon>
        <taxon>Lactobacillales</taxon>
        <taxon>Streptococcaceae</taxon>
        <taxon>Streptococcus</taxon>
    </lineage>
</organism>
<feature type="domain" description="Glycosyl hydrolase family 13 catalytic" evidence="1">
    <location>
        <begin position="1"/>
        <end position="59"/>
    </location>
</feature>
<dbReference type="InterPro" id="IPR006047">
    <property type="entry name" value="GH13_cat_dom"/>
</dbReference>
<dbReference type="Gene3D" id="3.20.20.80">
    <property type="entry name" value="Glycosidases"/>
    <property type="match status" value="1"/>
</dbReference>
<sequence length="84" mass="10214">MQWNNDTNAGFSIADPWFKVNPDYKHINVAADRKSKKSIFKYYKKLIQLRHEENILRDGDFNMFMMDDPYVILYERKLGDQHWI</sequence>
<evidence type="ECO:0000313" key="3">
    <source>
        <dbReference type="Proteomes" id="UP001237917"/>
    </source>
</evidence>
<feature type="non-terminal residue" evidence="2">
    <location>
        <position position="84"/>
    </location>
</feature>
<reference evidence="2" key="1">
    <citation type="submission" date="2023-05" db="EMBL/GenBank/DDBJ databases">
        <title>Cataloging the Phylogenetic Diversity of Human Bladder Bacteria.</title>
        <authorList>
            <person name="Du J."/>
        </authorList>
    </citation>
    <scope>NUCLEOTIDE SEQUENCE</scope>
    <source>
        <strain evidence="2">UMB0765</strain>
    </source>
</reference>
<dbReference type="SUPFAM" id="SSF51445">
    <property type="entry name" value="(Trans)glycosidases"/>
    <property type="match status" value="1"/>
</dbReference>
<evidence type="ECO:0000259" key="1">
    <source>
        <dbReference type="Pfam" id="PF00128"/>
    </source>
</evidence>
<dbReference type="GO" id="GO:0005975">
    <property type="term" value="P:carbohydrate metabolic process"/>
    <property type="evidence" value="ECO:0007669"/>
    <property type="project" value="InterPro"/>
</dbReference>
<evidence type="ECO:0000313" key="2">
    <source>
        <dbReference type="EMBL" id="MDK7294211.1"/>
    </source>
</evidence>
<protein>
    <submittedName>
        <fullName evidence="2">Glucohydrolase</fullName>
    </submittedName>
</protein>
<dbReference type="Pfam" id="PF00128">
    <property type="entry name" value="Alpha-amylase"/>
    <property type="match status" value="1"/>
</dbReference>
<proteinExistence type="predicted"/>